<reference evidence="2" key="1">
    <citation type="submission" date="2018-09" db="EMBL/GenBank/DDBJ databases">
        <authorList>
            <person name="Livingstone P.G."/>
            <person name="Whitworth D.E."/>
        </authorList>
    </citation>
    <scope>NUCLEOTIDE SEQUENCE [LARGE SCALE GENOMIC DNA]</scope>
    <source>
        <strain evidence="2">AB050A</strain>
    </source>
</reference>
<dbReference type="InterPro" id="IPR013320">
    <property type="entry name" value="ConA-like_dom_sf"/>
</dbReference>
<evidence type="ECO:0000313" key="2">
    <source>
        <dbReference type="Proteomes" id="UP000267003"/>
    </source>
</evidence>
<gene>
    <name evidence="1" type="ORF">D7W81_05720</name>
</gene>
<dbReference type="Pfam" id="PF13385">
    <property type="entry name" value="Laminin_G_3"/>
    <property type="match status" value="1"/>
</dbReference>
<dbReference type="AlphaFoldDB" id="A0A3A8RAZ3"/>
<comment type="caution">
    <text evidence="1">The sequence shown here is derived from an EMBL/GenBank/DDBJ whole genome shotgun (WGS) entry which is preliminary data.</text>
</comment>
<dbReference type="SUPFAM" id="SSF49899">
    <property type="entry name" value="Concanavalin A-like lectins/glucanases"/>
    <property type="match status" value="1"/>
</dbReference>
<name>A0A3A8RAZ3_9BACT</name>
<protein>
    <submittedName>
        <fullName evidence="1">LamG domain-containing protein</fullName>
    </submittedName>
</protein>
<sequence>MVPPLTMLPSYSSPCRAHDSIAQISLPKRKAGGRAFQWSSRGCQSGRVCPRSPFSPAKGGSVKDFKWMWTAALAVLAPVMTSEAVPNRVTNGLVGEWKTTLKSPFFPERAPDTSGLGHTATVVGGTVQSWGWWDNGMNLVGDKYLQVNNSPNLNFGTGSFTLTAWIRMTDTSRYIKTLIDNRGSDGRGYSLAVIEGNQLVLQLADETGWANYTSSPMLTPNRWHHVAVSVSRTSWPVHMSFYIDGYDAGLATPKMGNINNTNNSFLIGGHKDGAGYRFSDRIDDVFVFNRALPNYEIWNVLNPGRPSYTPSFWNDNSRQGQNNCYNYANNKATNTFAQPGKASGSQATSMDCSLVRQAAINDGLEPLSGYPSTILNFKTGVALVVAPGYDYHWYRLDENGTWTHKPGGTRATNLDNAGQVITDPRTANRGPYSQFCGFFMLWSDIAEGYGHESIN</sequence>
<dbReference type="Proteomes" id="UP000267003">
    <property type="component" value="Unassembled WGS sequence"/>
</dbReference>
<dbReference type="Gene3D" id="2.60.120.200">
    <property type="match status" value="1"/>
</dbReference>
<accession>A0A3A8RAZ3</accession>
<dbReference type="EMBL" id="RAWK01000022">
    <property type="protein sequence ID" value="RKH72584.1"/>
    <property type="molecule type" value="Genomic_DNA"/>
</dbReference>
<keyword evidence="2" id="KW-1185">Reference proteome</keyword>
<organism evidence="1 2">
    <name type="scientific">Corallococcus aberystwythensis</name>
    <dbReference type="NCBI Taxonomy" id="2316722"/>
    <lineage>
        <taxon>Bacteria</taxon>
        <taxon>Pseudomonadati</taxon>
        <taxon>Myxococcota</taxon>
        <taxon>Myxococcia</taxon>
        <taxon>Myxococcales</taxon>
        <taxon>Cystobacterineae</taxon>
        <taxon>Myxococcaceae</taxon>
        <taxon>Corallococcus</taxon>
    </lineage>
</organism>
<evidence type="ECO:0000313" key="1">
    <source>
        <dbReference type="EMBL" id="RKH72584.1"/>
    </source>
</evidence>
<proteinExistence type="predicted"/>